<dbReference type="Proteomes" id="UP000305238">
    <property type="component" value="Unassembled WGS sequence"/>
</dbReference>
<dbReference type="OrthoDB" id="1447403at2"/>
<evidence type="ECO:0000313" key="1">
    <source>
        <dbReference type="EMBL" id="TMR30165.1"/>
    </source>
</evidence>
<dbReference type="RefSeq" id="WP_138640626.1">
    <property type="nucleotide sequence ID" value="NZ_VCKZ01000353.1"/>
</dbReference>
<organism evidence="1 2">
    <name type="scientific">Actinomadura geliboluensis</name>
    <dbReference type="NCBI Taxonomy" id="882440"/>
    <lineage>
        <taxon>Bacteria</taxon>
        <taxon>Bacillati</taxon>
        <taxon>Actinomycetota</taxon>
        <taxon>Actinomycetes</taxon>
        <taxon>Streptosporangiales</taxon>
        <taxon>Thermomonosporaceae</taxon>
        <taxon>Actinomadura</taxon>
    </lineage>
</organism>
<proteinExistence type="predicted"/>
<accession>A0A5S4GAX9</accession>
<name>A0A5S4GAX9_9ACTN</name>
<protein>
    <submittedName>
        <fullName evidence="1">Uncharacterized protein</fullName>
    </submittedName>
</protein>
<sequence>MVADELVQVWRDVIQGDEKSWVLFENGTCVILMEPEDDLSAQAVELLREYGPVHAGGPAGDFGTIDLEAAPGWAVYGHHGDILTYVAPDEVEEGADDLVVGLFGRAKRDRDGRELAVVHVEDKRAR</sequence>
<dbReference type="EMBL" id="VCKZ01000353">
    <property type="protein sequence ID" value="TMR30165.1"/>
    <property type="molecule type" value="Genomic_DNA"/>
</dbReference>
<keyword evidence="2" id="KW-1185">Reference proteome</keyword>
<comment type="caution">
    <text evidence="1">The sequence shown here is derived from an EMBL/GenBank/DDBJ whole genome shotgun (WGS) entry which is preliminary data.</text>
</comment>
<evidence type="ECO:0000313" key="2">
    <source>
        <dbReference type="Proteomes" id="UP000305238"/>
    </source>
</evidence>
<dbReference type="AlphaFoldDB" id="A0A5S4GAX9"/>
<gene>
    <name evidence="1" type="ORF">ETD96_34215</name>
</gene>
<reference evidence="1 2" key="1">
    <citation type="submission" date="2019-05" db="EMBL/GenBank/DDBJ databases">
        <title>Draft genome sequence of Actinomadura geliboluensis A8036.</title>
        <authorList>
            <person name="Saricaoglu S."/>
            <person name="Isik K."/>
        </authorList>
    </citation>
    <scope>NUCLEOTIDE SEQUENCE [LARGE SCALE GENOMIC DNA]</scope>
    <source>
        <strain evidence="1 2">A8036</strain>
    </source>
</reference>